<evidence type="ECO:0000259" key="24">
    <source>
        <dbReference type="PROSITE" id="PS50021"/>
    </source>
</evidence>
<evidence type="ECO:0000256" key="22">
    <source>
        <dbReference type="SAM" id="Coils"/>
    </source>
</evidence>
<feature type="compositionally biased region" description="Basic and acidic residues" evidence="23">
    <location>
        <begin position="669"/>
        <end position="679"/>
    </location>
</feature>
<feature type="compositionally biased region" description="Low complexity" evidence="23">
    <location>
        <begin position="948"/>
        <end position="957"/>
    </location>
</feature>
<dbReference type="FunFam" id="1.10.418.10:FF:000026">
    <property type="entry name" value="protein-methionine sulfoxide oxidase MICAL3 isoform X1"/>
    <property type="match status" value="1"/>
</dbReference>
<feature type="compositionally biased region" description="Basic and acidic residues" evidence="23">
    <location>
        <begin position="1084"/>
        <end position="1093"/>
    </location>
</feature>
<feature type="compositionally biased region" description="Acidic residues" evidence="23">
    <location>
        <begin position="990"/>
        <end position="1031"/>
    </location>
</feature>
<dbReference type="Pfam" id="PF00412">
    <property type="entry name" value="LIM"/>
    <property type="match status" value="1"/>
</dbReference>
<sequence length="1897" mass="212854">MEESKNEKVNQAHVLFDRFVQASTCKGTLKAFQELCDYLELKPKDYRSFYHKLKSKLNYWKAKALWAKLDKRGSHKDYKKGKACANTKCLIIGAGPCGLRTAIDLSFLGAKVVVIEKRDAFSRNNVLHLWPFTIHDLRGLGAKKFYGKFCAGSIDHISIRQLQLILLKVALILGIEIHVNVEFQGLVYPPEDQENERIGWRALVHPKTHPVSEYEFEVIIGGDGRRNTLEGFRRKEFRGKLAIAITANFINRNTTAEAKVEEISGVAFIFNQKFFQDLREATGIDLENIVYYKDDTHYFVMTAKKQSLLDKGVIRHDYADTELLLSRENVDQEALLNYAREAADFSTNQQLPSLDFAINHYGQPDVAMFDFTCMYASENAALVREQNGHQLLVALVGDSLLEPFWPMGTGIARGFLAAMDSAWMVRSWSLGASPLEVLAERESIYRLLPQTTPENVSKNFSHYSIDPATRYPNINVNFLRPQQVRHLYNTGDLKDIHLEIENFVNSRTPKLTRNESVARSSKLLNWCQRQTDGYAGVNVTDLTMSWKSGLALCAIIHRYRPDLIDFDSLDEHNVEKNNQLAFDIAEKEFGISPIMTGKEMASVGEPDKLSMVMYLTQFYEMFKDTIPSSGKDVDLNAEEKAALIASTKSPISFLSKLGQSISRKRTPKDKKEKELDGAGKRRKTSQSEDEDVPRSYREERPTLVSALTERRIDAAIGNQNKVKSMATQLLAKFEENAPVQSSTLRRQGSLKKEFPQNLGGSDVCYFCHKRVYVMERLSAEGKFFHRSCFKCEYCATTLRLSSYAYDIEDGKFYCKPHYCYRLSGYAQRKRPAVSGKDTKGPLQDAMASDGSGRANSISASAERAPGSNVNGLEEPSLAKRLRGTPERIELENYRLSLQREEELEEVPEETLAEHNLSSVLDKGTEEDVPSSSSESEMEEEDEDEDELLLPQQPPSDLGGVPWKEAVRIHALLKGKSEEEIEAEENHEIEYKEEEEEEEEEDDEEYEEEEEEEEEESSEAPCEDNDVEDELGTEPADTEGQAGEEGDTGAELDDGRNVTDPLAAVSCAIKSPEARFFPEPFLLEEGPKDETPKDRKAKSPLVPLSPVLSQPAASPDAIAPTSPAESQPAAPTQTSSPTSSQTPICSQPLPSSETSIPSPAEPPVCFQPVPALTSTPLAKLVLRSQDSEVEKLGSPTTAEEALKRSNLVEEFWMKSAEIRRSLGLTPVDRNKRSESNFAVPALETTPLKAFNSESVSGDERMHLVKPQPAPRRQGLSKLENEQISLLTPKSPSEKELRSSNEVKRDVSSSSGLGLQESSSNMRTLASQSFNTSDSTMLTPPSSPPPPPPQNEEPATLRRKRHQALWQNEAESKSPPTPASTPPVAPRHEPTSAVKESTQAKKDDVRKSFAESVDEIPFADDVEDTYDDRTEDTSLNEKFYTPPTSRPRPEKPLVLPLVKENGGLPSLEGGVNQKKRALPEISAEAKELAEERMRAREKSVKSQALRDAMAKQLCKMKDMEMAAAAAGATRSRKASSMPLKTKELFYDSPKHLAMKIAEGSMLKHDAASEKFSTPAADVAGPEGSVTSSEGSSGKSKKRTSLFSPRKNKKEKKSKNDSRLSDKSSGGTEETTKSRSLWKSVFSGYKKDKKKKADDKSCPSTPSSNATVDSGKHKASALVTAADLQLRRHLSFSEDSDLSSDDILERSSQKSKRERAYTEEELNAKLTRRVQKAARRQAKQEELKRLHRAQIIQRQLEQVEEKQRQLEERGVAVEKALRGEAGMGKKDDPKLMQEWFKLVQEKNALVRYESELMIFARELELEDRQSRLQQELRERMAVEDHLKTDEELSEEKRILNEMLEVVEQRDSLVALLEEQRLREKEEDKDLEAVMLSKGFSLNWS</sequence>
<evidence type="ECO:0000313" key="28">
    <source>
        <dbReference type="Proteomes" id="UP000694549"/>
    </source>
</evidence>
<reference evidence="27" key="1">
    <citation type="submission" date="2025-08" db="UniProtKB">
        <authorList>
            <consortium name="Ensembl"/>
        </authorList>
    </citation>
    <scope>IDENTIFICATION</scope>
</reference>
<comment type="similarity">
    <text evidence="4">Belongs to the Mical family.</text>
</comment>
<dbReference type="InterPro" id="IPR001781">
    <property type="entry name" value="Znf_LIM"/>
</dbReference>
<evidence type="ECO:0000256" key="20">
    <source>
        <dbReference type="ARBA" id="ARBA00049522"/>
    </source>
</evidence>
<protein>
    <recommendedName>
        <fullName evidence="5">F-actin monooxygenase</fullName>
        <ecNumber evidence="5">1.14.13.225</ecNumber>
    </recommendedName>
</protein>
<dbReference type="InterPro" id="IPR057494">
    <property type="entry name" value="Rossman_Mical"/>
</dbReference>
<feature type="compositionally biased region" description="Basic and acidic residues" evidence="23">
    <location>
        <begin position="1396"/>
        <end position="1407"/>
    </location>
</feature>
<keyword evidence="15 21" id="KW-0440">LIM domain</keyword>
<dbReference type="Proteomes" id="UP000694549">
    <property type="component" value="Unplaced"/>
</dbReference>
<proteinExistence type="inferred from homology"/>
<feature type="region of interest" description="Disordered" evidence="23">
    <location>
        <begin position="1069"/>
        <end position="1166"/>
    </location>
</feature>
<feature type="compositionally biased region" description="Polar residues" evidence="23">
    <location>
        <begin position="1319"/>
        <end position="1337"/>
    </location>
</feature>
<evidence type="ECO:0000313" key="27">
    <source>
        <dbReference type="Ensembl" id="ENSAZOP00000031241.1"/>
    </source>
</evidence>
<dbReference type="Pfam" id="PF01494">
    <property type="entry name" value="FAD_binding_3"/>
    <property type="match status" value="1"/>
</dbReference>
<feature type="region of interest" description="Disordered" evidence="23">
    <location>
        <begin position="830"/>
        <end position="880"/>
    </location>
</feature>
<dbReference type="PROSITE" id="PS50023">
    <property type="entry name" value="LIM_DOMAIN_2"/>
    <property type="match status" value="1"/>
</dbReference>
<dbReference type="EC" id="1.14.13.225" evidence="5"/>
<dbReference type="InterPro" id="IPR036188">
    <property type="entry name" value="FAD/NAD-bd_sf"/>
</dbReference>
<evidence type="ECO:0000259" key="25">
    <source>
        <dbReference type="PROSITE" id="PS50023"/>
    </source>
</evidence>
<feature type="coiled-coil region" evidence="22">
    <location>
        <begin position="1469"/>
        <end position="1496"/>
    </location>
</feature>
<evidence type="ECO:0000256" key="12">
    <source>
        <dbReference type="ARBA" id="ARBA00022857"/>
    </source>
</evidence>
<evidence type="ECO:0000256" key="18">
    <source>
        <dbReference type="ARBA" id="ARBA00023212"/>
    </source>
</evidence>
<evidence type="ECO:0000256" key="4">
    <source>
        <dbReference type="ARBA" id="ARBA00008223"/>
    </source>
</evidence>
<feature type="domain" description="BMERB" evidence="26">
    <location>
        <begin position="1736"/>
        <end position="1885"/>
    </location>
</feature>
<feature type="compositionally biased region" description="Polar residues" evidence="23">
    <location>
        <begin position="1620"/>
        <end position="1634"/>
    </location>
</feature>
<dbReference type="Pfam" id="PF00307">
    <property type="entry name" value="CH"/>
    <property type="match status" value="1"/>
</dbReference>
<dbReference type="GO" id="GO:0005634">
    <property type="term" value="C:nucleus"/>
    <property type="evidence" value="ECO:0007669"/>
    <property type="project" value="UniProtKB-SubCell"/>
</dbReference>
<comment type="subcellular location">
    <subcellularLocation>
        <location evidence="3">Cytoplasm</location>
        <location evidence="3">Cytoskeleton</location>
    </subcellularLocation>
    <subcellularLocation>
        <location evidence="2">Nucleus</location>
    </subcellularLocation>
</comment>
<dbReference type="FunFam" id="2.10.110.10:FF:000043">
    <property type="entry name" value="protein-methionine sulfoxide oxidase MICAL3 isoform X2"/>
    <property type="match status" value="1"/>
</dbReference>
<dbReference type="SUPFAM" id="SSF47576">
    <property type="entry name" value="Calponin-homology domain, CH-domain"/>
    <property type="match status" value="1"/>
</dbReference>
<keyword evidence="19" id="KW-0539">Nucleus</keyword>
<evidence type="ECO:0000256" key="19">
    <source>
        <dbReference type="ARBA" id="ARBA00023242"/>
    </source>
</evidence>
<dbReference type="GO" id="GO:0006887">
    <property type="term" value="P:exocytosis"/>
    <property type="evidence" value="ECO:0007669"/>
    <property type="project" value="UniProtKB-KW"/>
</dbReference>
<dbReference type="PROSITE" id="PS00478">
    <property type="entry name" value="LIM_DOMAIN_1"/>
    <property type="match status" value="1"/>
</dbReference>
<evidence type="ECO:0000256" key="8">
    <source>
        <dbReference type="ARBA" id="ARBA00022630"/>
    </source>
</evidence>
<evidence type="ECO:0000256" key="10">
    <source>
        <dbReference type="ARBA" id="ARBA00022827"/>
    </source>
</evidence>
<feature type="compositionally biased region" description="Acidic residues" evidence="23">
    <location>
        <begin position="1410"/>
        <end position="1424"/>
    </location>
</feature>
<feature type="domain" description="Calponin-homology (CH)" evidence="24">
    <location>
        <begin position="517"/>
        <end position="623"/>
    </location>
</feature>
<feature type="compositionally biased region" description="Acidic residues" evidence="23">
    <location>
        <begin position="1041"/>
        <end position="1051"/>
    </location>
</feature>
<dbReference type="SUPFAM" id="SSF57716">
    <property type="entry name" value="Glucocorticoid receptor-like (DNA-binding domain)"/>
    <property type="match status" value="1"/>
</dbReference>
<keyword evidence="10" id="KW-0274">FAD</keyword>
<dbReference type="CDD" id="cd09439">
    <property type="entry name" value="LIM_Mical"/>
    <property type="match status" value="1"/>
</dbReference>
<feature type="region of interest" description="Disordered" evidence="23">
    <location>
        <begin position="900"/>
        <end position="1057"/>
    </location>
</feature>
<feature type="compositionally biased region" description="Basic and acidic residues" evidence="23">
    <location>
        <begin position="1290"/>
        <end position="1305"/>
    </location>
</feature>
<dbReference type="GO" id="GO:0005856">
    <property type="term" value="C:cytoskeleton"/>
    <property type="evidence" value="ECO:0007669"/>
    <property type="project" value="UniProtKB-SubCell"/>
</dbReference>
<keyword evidence="14" id="KW-0503">Monooxygenase</keyword>
<keyword evidence="6" id="KW-0268">Exocytosis</keyword>
<evidence type="ECO:0000256" key="23">
    <source>
        <dbReference type="SAM" id="MobiDB-lite"/>
    </source>
</evidence>
<keyword evidence="11 21" id="KW-0862">Zinc</keyword>
<feature type="region of interest" description="Disordered" evidence="23">
    <location>
        <begin position="1230"/>
        <end position="1449"/>
    </location>
</feature>
<feature type="compositionally biased region" description="Polar residues" evidence="23">
    <location>
        <begin position="1655"/>
        <end position="1665"/>
    </location>
</feature>
<dbReference type="GO" id="GO:0003779">
    <property type="term" value="F:actin binding"/>
    <property type="evidence" value="ECO:0007669"/>
    <property type="project" value="UniProtKB-KW"/>
</dbReference>
<feature type="compositionally biased region" description="Low complexity" evidence="23">
    <location>
        <begin position="1580"/>
        <end position="1591"/>
    </location>
</feature>
<accession>A0A8B9VY73</accession>
<evidence type="ECO:0000259" key="26">
    <source>
        <dbReference type="PROSITE" id="PS51848"/>
    </source>
</evidence>
<dbReference type="InterPro" id="IPR022735">
    <property type="entry name" value="bMERB_dom"/>
</dbReference>
<keyword evidence="17" id="KW-0009">Actin-binding</keyword>
<evidence type="ECO:0000256" key="15">
    <source>
        <dbReference type="ARBA" id="ARBA00023038"/>
    </source>
</evidence>
<dbReference type="PANTHER" id="PTHR23167:SF51">
    <property type="entry name" value="[F-ACTIN]-MONOOXYGENASE MICAL3"/>
    <property type="match status" value="1"/>
</dbReference>
<evidence type="ECO:0000256" key="6">
    <source>
        <dbReference type="ARBA" id="ARBA00022483"/>
    </source>
</evidence>
<dbReference type="Pfam" id="PF25413">
    <property type="entry name" value="Rossman_Mical"/>
    <property type="match status" value="1"/>
</dbReference>
<dbReference type="PRINTS" id="PR00420">
    <property type="entry name" value="RNGMNOXGNASE"/>
</dbReference>
<feature type="compositionally biased region" description="Pro residues" evidence="23">
    <location>
        <begin position="1373"/>
        <end position="1383"/>
    </location>
</feature>
<dbReference type="CDD" id="cd21251">
    <property type="entry name" value="CH_MICAL3"/>
    <property type="match status" value="1"/>
</dbReference>
<keyword evidence="16 22" id="KW-0175">Coiled coil</keyword>
<dbReference type="InterPro" id="IPR002938">
    <property type="entry name" value="FAD-bd"/>
</dbReference>
<reference evidence="27" key="2">
    <citation type="submission" date="2025-09" db="UniProtKB">
        <authorList>
            <consortium name="Ensembl"/>
        </authorList>
    </citation>
    <scope>IDENTIFICATION</scope>
</reference>
<evidence type="ECO:0000256" key="5">
    <source>
        <dbReference type="ARBA" id="ARBA00012709"/>
    </source>
</evidence>
<keyword evidence="7" id="KW-0963">Cytoplasm</keyword>
<keyword evidence="12" id="KW-0521">NADP</keyword>
<keyword evidence="13" id="KW-0560">Oxidoreductase</keyword>
<keyword evidence="28" id="KW-1185">Reference proteome</keyword>
<feature type="compositionally biased region" description="Low complexity" evidence="23">
    <location>
        <begin position="1306"/>
        <end position="1318"/>
    </location>
</feature>
<feature type="compositionally biased region" description="Acidic residues" evidence="23">
    <location>
        <begin position="901"/>
        <end position="910"/>
    </location>
</feature>
<dbReference type="Gene3D" id="1.10.418.10">
    <property type="entry name" value="Calponin-like domain"/>
    <property type="match status" value="1"/>
</dbReference>
<feature type="domain" description="LIM zinc-binding" evidence="25">
    <location>
        <begin position="762"/>
        <end position="824"/>
    </location>
</feature>
<dbReference type="FunFam" id="3.50.50.60:FF:000004">
    <property type="entry name" value="protein-methionine sulfoxide oxidase MICAL2 isoform X1"/>
    <property type="match status" value="1"/>
</dbReference>
<dbReference type="GO" id="GO:0046872">
    <property type="term" value="F:metal ion binding"/>
    <property type="evidence" value="ECO:0007669"/>
    <property type="project" value="UniProtKB-KW"/>
</dbReference>
<evidence type="ECO:0000256" key="14">
    <source>
        <dbReference type="ARBA" id="ARBA00023033"/>
    </source>
</evidence>
<evidence type="ECO:0000256" key="2">
    <source>
        <dbReference type="ARBA" id="ARBA00004123"/>
    </source>
</evidence>
<dbReference type="Pfam" id="PF12130">
    <property type="entry name" value="bMERB_dom"/>
    <property type="match status" value="1"/>
</dbReference>
<feature type="compositionally biased region" description="Basic residues" evidence="23">
    <location>
        <begin position="1592"/>
        <end position="1610"/>
    </location>
</feature>
<dbReference type="InterPro" id="IPR036872">
    <property type="entry name" value="CH_dom_sf"/>
</dbReference>
<evidence type="ECO:0000256" key="7">
    <source>
        <dbReference type="ARBA" id="ARBA00022490"/>
    </source>
</evidence>
<dbReference type="PROSITE" id="PS50021">
    <property type="entry name" value="CH"/>
    <property type="match status" value="1"/>
</dbReference>
<evidence type="ECO:0000256" key="16">
    <source>
        <dbReference type="ARBA" id="ARBA00023054"/>
    </source>
</evidence>
<dbReference type="PANTHER" id="PTHR23167">
    <property type="entry name" value="CALPONIN HOMOLOGY DOMAIN-CONTAINING PROTEIN DDB_G0272472-RELATED"/>
    <property type="match status" value="1"/>
</dbReference>
<feature type="coiled-coil region" evidence="22">
    <location>
        <begin position="1720"/>
        <end position="1773"/>
    </location>
</feature>
<feature type="region of interest" description="Disordered" evidence="23">
    <location>
        <begin position="658"/>
        <end position="700"/>
    </location>
</feature>
<feature type="compositionally biased region" description="Polar residues" evidence="23">
    <location>
        <begin position="1143"/>
        <end position="1156"/>
    </location>
</feature>
<keyword evidence="18" id="KW-0206">Cytoskeleton</keyword>
<evidence type="ECO:0000256" key="21">
    <source>
        <dbReference type="PROSITE-ProRule" id="PRU00125"/>
    </source>
</evidence>
<dbReference type="SMART" id="SM01203">
    <property type="entry name" value="DUF3585"/>
    <property type="match status" value="1"/>
</dbReference>
<dbReference type="Ensembl" id="ENSAZOT00000033392.1">
    <property type="protein sequence ID" value="ENSAZOP00000031241.1"/>
    <property type="gene ID" value="ENSAZOG00000019364.1"/>
</dbReference>
<dbReference type="SMART" id="SM00132">
    <property type="entry name" value="LIM"/>
    <property type="match status" value="1"/>
</dbReference>
<dbReference type="SUPFAM" id="SSF51905">
    <property type="entry name" value="FAD/NAD(P)-binding domain"/>
    <property type="match status" value="1"/>
</dbReference>
<feature type="region of interest" description="Disordered" evidence="23">
    <location>
        <begin position="1570"/>
        <end position="1673"/>
    </location>
</feature>
<feature type="compositionally biased region" description="Low complexity" evidence="23">
    <location>
        <begin position="1125"/>
        <end position="1142"/>
    </location>
</feature>
<dbReference type="InterPro" id="IPR050540">
    <property type="entry name" value="F-actin_Monoox_Mical"/>
</dbReference>
<dbReference type="SMART" id="SM00033">
    <property type="entry name" value="CH"/>
    <property type="match status" value="1"/>
</dbReference>
<comment type="catalytic activity">
    <reaction evidence="20">
        <text>L-methionyl-[F-actin] + NADPH + O2 + H(+) = L-methionyl-(R)-S-oxide-[F-actin] + NADP(+) + H2O</text>
        <dbReference type="Rhea" id="RHEA:51308"/>
        <dbReference type="Rhea" id="RHEA-COMP:12953"/>
        <dbReference type="Rhea" id="RHEA-COMP:12956"/>
        <dbReference type="ChEBI" id="CHEBI:15377"/>
        <dbReference type="ChEBI" id="CHEBI:15378"/>
        <dbReference type="ChEBI" id="CHEBI:15379"/>
        <dbReference type="ChEBI" id="CHEBI:16044"/>
        <dbReference type="ChEBI" id="CHEBI:45764"/>
        <dbReference type="ChEBI" id="CHEBI:57783"/>
        <dbReference type="ChEBI" id="CHEBI:58349"/>
        <dbReference type="EC" id="1.14.13.225"/>
    </reaction>
</comment>
<evidence type="ECO:0000256" key="9">
    <source>
        <dbReference type="ARBA" id="ARBA00022723"/>
    </source>
</evidence>
<evidence type="ECO:0000256" key="1">
    <source>
        <dbReference type="ARBA" id="ARBA00001974"/>
    </source>
</evidence>
<feature type="compositionally biased region" description="Pro residues" evidence="23">
    <location>
        <begin position="1339"/>
        <end position="1349"/>
    </location>
</feature>
<dbReference type="Gene3D" id="3.50.50.60">
    <property type="entry name" value="FAD/NAD(P)-binding domain"/>
    <property type="match status" value="1"/>
</dbReference>
<dbReference type="PROSITE" id="PS51848">
    <property type="entry name" value="BMERB"/>
    <property type="match status" value="1"/>
</dbReference>
<organism evidence="27 28">
    <name type="scientific">Anas zonorhyncha</name>
    <name type="common">Eastern spot-billed duck</name>
    <dbReference type="NCBI Taxonomy" id="75864"/>
    <lineage>
        <taxon>Eukaryota</taxon>
        <taxon>Metazoa</taxon>
        <taxon>Chordata</taxon>
        <taxon>Craniata</taxon>
        <taxon>Vertebrata</taxon>
        <taxon>Euteleostomi</taxon>
        <taxon>Archelosauria</taxon>
        <taxon>Archosauria</taxon>
        <taxon>Dinosauria</taxon>
        <taxon>Saurischia</taxon>
        <taxon>Theropoda</taxon>
        <taxon>Coelurosauria</taxon>
        <taxon>Aves</taxon>
        <taxon>Neognathae</taxon>
        <taxon>Galloanserae</taxon>
        <taxon>Anseriformes</taxon>
        <taxon>Anatidae</taxon>
        <taxon>Anatinae</taxon>
        <taxon>Anas</taxon>
    </lineage>
</organism>
<comment type="cofactor">
    <cofactor evidence="1">
        <name>FAD</name>
        <dbReference type="ChEBI" id="CHEBI:57692"/>
    </cofactor>
</comment>
<name>A0A8B9VY73_9AVES</name>
<evidence type="ECO:0000256" key="17">
    <source>
        <dbReference type="ARBA" id="ARBA00023203"/>
    </source>
</evidence>
<dbReference type="InterPro" id="IPR001715">
    <property type="entry name" value="CH_dom"/>
</dbReference>
<feature type="compositionally biased region" description="Low complexity" evidence="23">
    <location>
        <begin position="1098"/>
        <end position="1108"/>
    </location>
</feature>
<feature type="compositionally biased region" description="Polar residues" evidence="23">
    <location>
        <begin position="1280"/>
        <end position="1289"/>
    </location>
</feature>
<evidence type="ECO:0000256" key="3">
    <source>
        <dbReference type="ARBA" id="ARBA00004245"/>
    </source>
</evidence>
<evidence type="ECO:0000256" key="13">
    <source>
        <dbReference type="ARBA" id="ARBA00023002"/>
    </source>
</evidence>
<keyword evidence="9 21" id="KW-0479">Metal-binding</keyword>
<feature type="compositionally biased region" description="Acidic residues" evidence="23">
    <location>
        <begin position="935"/>
        <end position="947"/>
    </location>
</feature>
<dbReference type="GO" id="GO:0071949">
    <property type="term" value="F:FAD binding"/>
    <property type="evidence" value="ECO:0007669"/>
    <property type="project" value="InterPro"/>
</dbReference>
<dbReference type="Gene3D" id="2.10.110.10">
    <property type="entry name" value="Cysteine Rich Protein"/>
    <property type="match status" value="1"/>
</dbReference>
<evidence type="ECO:0000256" key="11">
    <source>
        <dbReference type="ARBA" id="ARBA00022833"/>
    </source>
</evidence>
<dbReference type="GO" id="GO:0120501">
    <property type="term" value="F:F-actin monooxygenase activity"/>
    <property type="evidence" value="ECO:0007669"/>
    <property type="project" value="UniProtKB-EC"/>
</dbReference>
<keyword evidence="8" id="KW-0285">Flavoprotein</keyword>
<feature type="region of interest" description="Disordered" evidence="23">
    <location>
        <begin position="1688"/>
        <end position="1716"/>
    </location>
</feature>